<proteinExistence type="predicted"/>
<keyword evidence="2" id="KW-1185">Reference proteome</keyword>
<sequence length="85" mass="10119">MRLFLFHLPQVAFVARRVPRSPRRRFRSCTTDLRRSENTLSCLLPQFELQVVHLFDQSQTLPPFFRALDNSYKPPALSCGKRRNW</sequence>
<gene>
    <name evidence="1" type="ORF">GCK32_009718</name>
</gene>
<dbReference type="AlphaFoldDB" id="A0AAN8IQY3"/>
<organism evidence="1 2">
    <name type="scientific">Trichostrongylus colubriformis</name>
    <name type="common">Black scour worm</name>
    <dbReference type="NCBI Taxonomy" id="6319"/>
    <lineage>
        <taxon>Eukaryota</taxon>
        <taxon>Metazoa</taxon>
        <taxon>Ecdysozoa</taxon>
        <taxon>Nematoda</taxon>
        <taxon>Chromadorea</taxon>
        <taxon>Rhabditida</taxon>
        <taxon>Rhabditina</taxon>
        <taxon>Rhabditomorpha</taxon>
        <taxon>Strongyloidea</taxon>
        <taxon>Trichostrongylidae</taxon>
        <taxon>Trichostrongylus</taxon>
    </lineage>
</organism>
<dbReference type="Proteomes" id="UP001331761">
    <property type="component" value="Unassembled WGS sequence"/>
</dbReference>
<dbReference type="EMBL" id="WIXE01004876">
    <property type="protein sequence ID" value="KAK5982651.1"/>
    <property type="molecule type" value="Genomic_DNA"/>
</dbReference>
<protein>
    <submittedName>
        <fullName evidence="1">Uncharacterized protein</fullName>
    </submittedName>
</protein>
<evidence type="ECO:0000313" key="2">
    <source>
        <dbReference type="Proteomes" id="UP001331761"/>
    </source>
</evidence>
<reference evidence="1 2" key="1">
    <citation type="submission" date="2019-10" db="EMBL/GenBank/DDBJ databases">
        <title>Assembly and Annotation for the nematode Trichostrongylus colubriformis.</title>
        <authorList>
            <person name="Martin J."/>
        </authorList>
    </citation>
    <scope>NUCLEOTIDE SEQUENCE [LARGE SCALE GENOMIC DNA]</scope>
    <source>
        <strain evidence="1">G859</strain>
        <tissue evidence="1">Whole worm</tissue>
    </source>
</reference>
<evidence type="ECO:0000313" key="1">
    <source>
        <dbReference type="EMBL" id="KAK5982651.1"/>
    </source>
</evidence>
<comment type="caution">
    <text evidence="1">The sequence shown here is derived from an EMBL/GenBank/DDBJ whole genome shotgun (WGS) entry which is preliminary data.</text>
</comment>
<name>A0AAN8IQY3_TRICO</name>
<accession>A0AAN8IQY3</accession>